<evidence type="ECO:0000313" key="4">
    <source>
        <dbReference type="Proteomes" id="UP000320176"/>
    </source>
</evidence>
<keyword evidence="1" id="KW-1133">Transmembrane helix</keyword>
<organism evidence="3 4">
    <name type="scientific">Stieleria varia</name>
    <dbReference type="NCBI Taxonomy" id="2528005"/>
    <lineage>
        <taxon>Bacteria</taxon>
        <taxon>Pseudomonadati</taxon>
        <taxon>Planctomycetota</taxon>
        <taxon>Planctomycetia</taxon>
        <taxon>Pirellulales</taxon>
        <taxon>Pirellulaceae</taxon>
        <taxon>Stieleria</taxon>
    </lineage>
</organism>
<feature type="transmembrane region" description="Helical" evidence="1">
    <location>
        <begin position="228"/>
        <end position="249"/>
    </location>
</feature>
<evidence type="ECO:0000259" key="2">
    <source>
        <dbReference type="Pfam" id="PF04892"/>
    </source>
</evidence>
<dbReference type="OrthoDB" id="283584at2"/>
<dbReference type="AlphaFoldDB" id="A0A5C6AQD6"/>
<reference evidence="3 4" key="1">
    <citation type="submission" date="2019-02" db="EMBL/GenBank/DDBJ databases">
        <title>Deep-cultivation of Planctomycetes and their phenomic and genomic characterization uncovers novel biology.</title>
        <authorList>
            <person name="Wiegand S."/>
            <person name="Jogler M."/>
            <person name="Boedeker C."/>
            <person name="Pinto D."/>
            <person name="Vollmers J."/>
            <person name="Rivas-Marin E."/>
            <person name="Kohn T."/>
            <person name="Peeters S.H."/>
            <person name="Heuer A."/>
            <person name="Rast P."/>
            <person name="Oberbeckmann S."/>
            <person name="Bunk B."/>
            <person name="Jeske O."/>
            <person name="Meyerdierks A."/>
            <person name="Storesund J.E."/>
            <person name="Kallscheuer N."/>
            <person name="Luecker S."/>
            <person name="Lage O.M."/>
            <person name="Pohl T."/>
            <person name="Merkel B.J."/>
            <person name="Hornburger P."/>
            <person name="Mueller R.-W."/>
            <person name="Bruemmer F."/>
            <person name="Labrenz M."/>
            <person name="Spormann A.M."/>
            <person name="Op Den Camp H."/>
            <person name="Overmann J."/>
            <person name="Amann R."/>
            <person name="Jetten M.S.M."/>
            <person name="Mascher T."/>
            <person name="Medema M.H."/>
            <person name="Devos D.P."/>
            <person name="Kaster A.-K."/>
            <person name="Ovreas L."/>
            <person name="Rohde M."/>
            <person name="Galperin M.Y."/>
            <person name="Jogler C."/>
        </authorList>
    </citation>
    <scope>NUCLEOTIDE SEQUENCE [LARGE SCALE GENOMIC DNA]</scope>
    <source>
        <strain evidence="3 4">Pla52n</strain>
    </source>
</reference>
<accession>A0A5C6AQD6</accession>
<dbReference type="InterPro" id="IPR006976">
    <property type="entry name" value="VanZ-like"/>
</dbReference>
<feature type="transmembrane region" description="Helical" evidence="1">
    <location>
        <begin position="313"/>
        <end position="332"/>
    </location>
</feature>
<feature type="transmembrane region" description="Helical" evidence="1">
    <location>
        <begin position="68"/>
        <end position="88"/>
    </location>
</feature>
<feature type="domain" description="VanZ-like" evidence="2">
    <location>
        <begin position="33"/>
        <end position="148"/>
    </location>
</feature>
<keyword evidence="1" id="KW-0812">Transmembrane</keyword>
<feature type="transmembrane region" description="Helical" evidence="1">
    <location>
        <begin position="132"/>
        <end position="154"/>
    </location>
</feature>
<dbReference type="Proteomes" id="UP000320176">
    <property type="component" value="Unassembled WGS sequence"/>
</dbReference>
<proteinExistence type="predicted"/>
<evidence type="ECO:0000313" key="3">
    <source>
        <dbReference type="EMBL" id="TWU01286.1"/>
    </source>
</evidence>
<gene>
    <name evidence="3" type="ORF">Pla52n_46600</name>
</gene>
<feature type="transmembrane region" description="Helical" evidence="1">
    <location>
        <begin position="286"/>
        <end position="306"/>
    </location>
</feature>
<protein>
    <submittedName>
        <fullName evidence="3">VanZ like family protein</fullName>
    </submittedName>
</protein>
<feature type="transmembrane region" description="Helical" evidence="1">
    <location>
        <begin position="175"/>
        <end position="196"/>
    </location>
</feature>
<feature type="transmembrane region" description="Helical" evidence="1">
    <location>
        <begin position="20"/>
        <end position="40"/>
    </location>
</feature>
<feature type="transmembrane region" description="Helical" evidence="1">
    <location>
        <begin position="370"/>
        <end position="388"/>
    </location>
</feature>
<feature type="transmembrane region" description="Helical" evidence="1">
    <location>
        <begin position="261"/>
        <end position="280"/>
    </location>
</feature>
<name>A0A5C6AQD6_9BACT</name>
<sequence length="469" mass="50970">MSHLPNPSSQNPATIRQRLWMLCAVAVVLLVYASLVPLQFRSIPWDEALTRFRQTPWLNLNVYQRADWIANALVVMPIGFFAAGALFFDARIRMGSMLLMLGVLVGVGFLVIAIEFLQIWFPPRTVSQNDIFAGWMGAIAGPIAWPILGGPLLATGSRIGRARVTPNNASIISQWILVGYVVVLALYSMLPFDLMLTRSEWQLKWDAGKLVILPGAELLRLDSWRASIGTGLGLTMSAVRIIPVGFLLFFCRNNSLTRWGLLAIPLLIEVFQAPVFTRFSSMTEVVLGWGGGLLGLVAAGQLGILFRLNQHQWLRALIALVLAAGIAAGFLLRFDQFANRAEVQSRLGEMFSPPLVRYYWGTEFGAGSNLLGKLLAFGLLGAAAANAISGCEGATTRRVCSVTGIFAIILLGIAIESAQLFLKPLVPDASDVLIYLAGAWLGYKMWGTGQLLLAPCLSGLGASCRHIAE</sequence>
<dbReference type="RefSeq" id="WP_146521733.1">
    <property type="nucleotide sequence ID" value="NZ_CP151726.1"/>
</dbReference>
<dbReference type="EMBL" id="SJPN01000005">
    <property type="protein sequence ID" value="TWU01286.1"/>
    <property type="molecule type" value="Genomic_DNA"/>
</dbReference>
<keyword evidence="4" id="KW-1185">Reference proteome</keyword>
<comment type="caution">
    <text evidence="3">The sequence shown here is derived from an EMBL/GenBank/DDBJ whole genome shotgun (WGS) entry which is preliminary data.</text>
</comment>
<keyword evidence="1" id="KW-0472">Membrane</keyword>
<feature type="transmembrane region" description="Helical" evidence="1">
    <location>
        <begin position="400"/>
        <end position="422"/>
    </location>
</feature>
<dbReference type="Pfam" id="PF04892">
    <property type="entry name" value="VanZ"/>
    <property type="match status" value="1"/>
</dbReference>
<feature type="transmembrane region" description="Helical" evidence="1">
    <location>
        <begin position="97"/>
        <end position="120"/>
    </location>
</feature>
<evidence type="ECO:0000256" key="1">
    <source>
        <dbReference type="SAM" id="Phobius"/>
    </source>
</evidence>